<feature type="domain" description="Glycosyl hydrolase family 13 catalytic" evidence="5">
    <location>
        <begin position="124"/>
        <end position="535"/>
    </location>
</feature>
<evidence type="ECO:0000259" key="5">
    <source>
        <dbReference type="SMART" id="SM00642"/>
    </source>
</evidence>
<evidence type="ECO:0000256" key="4">
    <source>
        <dbReference type="SAM" id="MobiDB-lite"/>
    </source>
</evidence>
<sequence length="628" mass="70098">MRIEVWAPGATRVWFCLFDEENYESRHELTTKDGEHWIGDIAEAHEGSRYGFRAVGDSPHFQLEKLLIDPAARQLDAPLRWDSLMAATSQGDSAQVVPKCVIPETNPGGPDPAQNRPHHFWEDLVIYEAHVKGLTKNHPAINPEIRGTYAALADPAVLEHLQTLGVNALELLPVQTFIDDEHLIQRGLVNYWGYQPVGFSALEPRYASGPAHGAQADAEFRQAVYTLHEHGIEVILDVVFNHSGEGGENGPILSMRGLNDTGYYLRNIDGTYTNDTGTGNTVAVRNPNVLRLVLDSLRHFATRYGVDGFRFDLAATLGRTENGFSNQAAFFQAVGQDPVLRSLKMIAEPWDIGLGGYQLGHFPHPWREWNDTYRDGVRQAWRGDTDTIGKLASALLGSAQRFDHSGRPATASVNFITAHDGFTMRDLVTYSQKHNEANGEGNKDGHNDNHSDNLGVEGPTDDPAIAQARERRVRALLATLILSQGVPMLLAGDEMGNTQDGNNNAYCQDNETSWLNWDLANHSLVSYVASLVALRRRLPQLRRREFLHGDQVLWWRSNGTPVESYDWHAPDFRCFQAQLGDVLLVFNTGDEIDLSLPPHPEGRDWHLEFESEPSHQQAMVAQSVRVYS</sequence>
<dbReference type="InterPro" id="IPR011837">
    <property type="entry name" value="Glycogen_debranch_GlgX"/>
</dbReference>
<dbReference type="InterPro" id="IPR006047">
    <property type="entry name" value="GH13_cat_dom"/>
</dbReference>
<evidence type="ECO:0000313" key="6">
    <source>
        <dbReference type="EMBL" id="ORC18890.1"/>
    </source>
</evidence>
<evidence type="ECO:0000313" key="7">
    <source>
        <dbReference type="Proteomes" id="UP000192359"/>
    </source>
</evidence>
<dbReference type="InterPro" id="IPR017853">
    <property type="entry name" value="GH"/>
</dbReference>
<keyword evidence="7" id="KW-1185">Reference proteome</keyword>
<dbReference type="RefSeq" id="WP_083091756.1">
    <property type="nucleotide sequence ID" value="NZ_LXWF01000022.1"/>
</dbReference>
<dbReference type="NCBIfam" id="TIGR02100">
    <property type="entry name" value="glgX_debranch"/>
    <property type="match status" value="1"/>
</dbReference>
<dbReference type="PANTHER" id="PTHR43002">
    <property type="entry name" value="GLYCOGEN DEBRANCHING ENZYME"/>
    <property type="match status" value="1"/>
</dbReference>
<keyword evidence="3" id="KW-0326">Glycosidase</keyword>
<dbReference type="AlphaFoldDB" id="A0A1Y1RPQ8"/>
<dbReference type="SMART" id="SM00642">
    <property type="entry name" value="Aamy"/>
    <property type="match status" value="1"/>
</dbReference>
<protein>
    <submittedName>
        <fullName evidence="6">Glycogen debranching enzyme GlgX</fullName>
    </submittedName>
</protein>
<gene>
    <name evidence="6" type="ORF">A7979_02525</name>
</gene>
<comment type="similarity">
    <text evidence="1">Belongs to the glycosyl hydrolase 13 family.</text>
</comment>
<evidence type="ECO:0000256" key="3">
    <source>
        <dbReference type="ARBA" id="ARBA00023295"/>
    </source>
</evidence>
<dbReference type="Gene3D" id="2.60.40.10">
    <property type="entry name" value="Immunoglobulins"/>
    <property type="match status" value="1"/>
</dbReference>
<dbReference type="CDD" id="cd02856">
    <property type="entry name" value="E_set_GDE_Isoamylase_N"/>
    <property type="match status" value="1"/>
</dbReference>
<dbReference type="EMBL" id="LXWF01000022">
    <property type="protein sequence ID" value="ORC18890.1"/>
    <property type="molecule type" value="Genomic_DNA"/>
</dbReference>
<dbReference type="GO" id="GO:0004135">
    <property type="term" value="F:amylo-alpha-1,6-glucosidase activity"/>
    <property type="evidence" value="ECO:0007669"/>
    <property type="project" value="InterPro"/>
</dbReference>
<dbReference type="GO" id="GO:0005980">
    <property type="term" value="P:glycogen catabolic process"/>
    <property type="evidence" value="ECO:0007669"/>
    <property type="project" value="InterPro"/>
</dbReference>
<dbReference type="InterPro" id="IPR014756">
    <property type="entry name" value="Ig_E-set"/>
</dbReference>
<dbReference type="Pfam" id="PF02922">
    <property type="entry name" value="CBM_48"/>
    <property type="match status" value="1"/>
</dbReference>
<dbReference type="Gene3D" id="3.20.20.80">
    <property type="entry name" value="Glycosidases"/>
    <property type="match status" value="1"/>
</dbReference>
<keyword evidence="2" id="KW-0378">Hydrolase</keyword>
<name>A0A1Y1RPQ8_9MICC</name>
<dbReference type="InterPro" id="IPR044505">
    <property type="entry name" value="GlgX_Isoamylase_N_E_set"/>
</dbReference>
<feature type="region of interest" description="Disordered" evidence="4">
    <location>
        <begin position="435"/>
        <end position="462"/>
    </location>
</feature>
<dbReference type="OrthoDB" id="3236218at2"/>
<proteinExistence type="inferred from homology"/>
<dbReference type="InterPro" id="IPR004193">
    <property type="entry name" value="Glyco_hydro_13_N"/>
</dbReference>
<accession>A0A1Y1RPQ8</accession>
<organism evidence="6 7">
    <name type="scientific">Rothia nasimurium</name>
    <dbReference type="NCBI Taxonomy" id="85336"/>
    <lineage>
        <taxon>Bacteria</taxon>
        <taxon>Bacillati</taxon>
        <taxon>Actinomycetota</taxon>
        <taxon>Actinomycetes</taxon>
        <taxon>Micrococcales</taxon>
        <taxon>Micrococcaceae</taxon>
        <taxon>Rothia</taxon>
    </lineage>
</organism>
<dbReference type="Proteomes" id="UP000192359">
    <property type="component" value="Unassembled WGS sequence"/>
</dbReference>
<feature type="compositionally biased region" description="Basic and acidic residues" evidence="4">
    <location>
        <begin position="435"/>
        <end position="451"/>
    </location>
</feature>
<dbReference type="InterPro" id="IPR013783">
    <property type="entry name" value="Ig-like_fold"/>
</dbReference>
<dbReference type="SUPFAM" id="SSF51445">
    <property type="entry name" value="(Trans)glycosidases"/>
    <property type="match status" value="1"/>
</dbReference>
<comment type="caution">
    <text evidence="6">The sequence shown here is derived from an EMBL/GenBank/DDBJ whole genome shotgun (WGS) entry which is preliminary data.</text>
</comment>
<evidence type="ECO:0000256" key="2">
    <source>
        <dbReference type="ARBA" id="ARBA00022801"/>
    </source>
</evidence>
<dbReference type="SUPFAM" id="SSF51011">
    <property type="entry name" value="Glycosyl hydrolase domain"/>
    <property type="match status" value="1"/>
</dbReference>
<dbReference type="CDD" id="cd11326">
    <property type="entry name" value="AmyAc_Glg_debranch"/>
    <property type="match status" value="1"/>
</dbReference>
<dbReference type="SUPFAM" id="SSF81296">
    <property type="entry name" value="E set domains"/>
    <property type="match status" value="1"/>
</dbReference>
<reference evidence="6 7" key="1">
    <citation type="submission" date="2016-05" db="EMBL/GenBank/DDBJ databases">
        <title>Draft genome sequence of a porcine commensal Rothia nasimurium.</title>
        <authorList>
            <person name="Gaiser R.A."/>
            <person name="Van Baarlen P."/>
            <person name="Wells J.M."/>
        </authorList>
    </citation>
    <scope>NUCLEOTIDE SEQUENCE [LARGE SCALE GENOMIC DNA]</scope>
    <source>
        <strain evidence="6 7">PT-32</strain>
    </source>
</reference>
<evidence type="ECO:0000256" key="1">
    <source>
        <dbReference type="ARBA" id="ARBA00008061"/>
    </source>
</evidence>